<accession>A0A379S3J9</accession>
<name>A0A379S3J9_SALER</name>
<dbReference type="Proteomes" id="UP000254124">
    <property type="component" value="Unassembled WGS sequence"/>
</dbReference>
<gene>
    <name evidence="2" type="ORF">NCTC7295_02405</name>
</gene>
<feature type="region of interest" description="Disordered" evidence="1">
    <location>
        <begin position="1"/>
        <end position="25"/>
    </location>
</feature>
<dbReference type="AlphaFoldDB" id="A0A379S3J9"/>
<proteinExistence type="predicted"/>
<evidence type="ECO:0000313" key="2">
    <source>
        <dbReference type="EMBL" id="SUG14759.1"/>
    </source>
</evidence>
<evidence type="ECO:0000256" key="1">
    <source>
        <dbReference type="SAM" id="MobiDB-lite"/>
    </source>
</evidence>
<protein>
    <submittedName>
        <fullName evidence="2">Protein of uncharacterized function (DUF1073)</fullName>
    </submittedName>
</protein>
<evidence type="ECO:0000313" key="3">
    <source>
        <dbReference type="Proteomes" id="UP000254124"/>
    </source>
</evidence>
<organism evidence="2 3">
    <name type="scientific">Salmonella enterica subsp. arizonae</name>
    <dbReference type="NCBI Taxonomy" id="59203"/>
    <lineage>
        <taxon>Bacteria</taxon>
        <taxon>Pseudomonadati</taxon>
        <taxon>Pseudomonadota</taxon>
        <taxon>Gammaproteobacteria</taxon>
        <taxon>Enterobacterales</taxon>
        <taxon>Enterobacteriaceae</taxon>
        <taxon>Salmonella</taxon>
    </lineage>
</organism>
<sequence>MTISDEVVAEAGQKPQREFVRYEPPPGVIPEDIRNAVLAMDSTPYDTLNSQYPDFVYGGFPGYPYLALQAQLPEYRRMVSVIAEEMTRKWIKVKAVGVGTTAARRA</sequence>
<reference evidence="2 3" key="1">
    <citation type="submission" date="2018-06" db="EMBL/GenBank/DDBJ databases">
        <authorList>
            <consortium name="Pathogen Informatics"/>
            <person name="Doyle S."/>
        </authorList>
    </citation>
    <scope>NUCLEOTIDE SEQUENCE [LARGE SCALE GENOMIC DNA]</scope>
    <source>
        <strain evidence="2 3">NCTC7295</strain>
    </source>
</reference>
<dbReference type="EMBL" id="UGWZ01000001">
    <property type="protein sequence ID" value="SUG14759.1"/>
    <property type="molecule type" value="Genomic_DNA"/>
</dbReference>